<proteinExistence type="predicted"/>
<dbReference type="EMBL" id="CAJMXA010003885">
    <property type="protein sequence ID" value="CAE6521207.1"/>
    <property type="molecule type" value="Genomic_DNA"/>
</dbReference>
<feature type="transmembrane region" description="Helical" evidence="1">
    <location>
        <begin position="112"/>
        <end position="135"/>
    </location>
</feature>
<gene>
    <name evidence="2" type="ORF">RDB_LOCUS148207</name>
</gene>
<evidence type="ECO:0000313" key="3">
    <source>
        <dbReference type="Proteomes" id="UP000663853"/>
    </source>
</evidence>
<comment type="caution">
    <text evidence="2">The sequence shown here is derived from an EMBL/GenBank/DDBJ whole genome shotgun (WGS) entry which is preliminary data.</text>
</comment>
<keyword evidence="1" id="KW-0812">Transmembrane</keyword>
<feature type="transmembrane region" description="Helical" evidence="1">
    <location>
        <begin position="59"/>
        <end position="82"/>
    </location>
</feature>
<dbReference type="Proteomes" id="UP000663853">
    <property type="component" value="Unassembled WGS sequence"/>
</dbReference>
<reference evidence="2" key="1">
    <citation type="submission" date="2021-01" db="EMBL/GenBank/DDBJ databases">
        <authorList>
            <person name="Kaushik A."/>
        </authorList>
    </citation>
    <scope>NUCLEOTIDE SEQUENCE</scope>
    <source>
        <strain evidence="2">AG6-10EEA</strain>
    </source>
</reference>
<feature type="transmembrane region" description="Helical" evidence="1">
    <location>
        <begin position="89"/>
        <end position="106"/>
    </location>
</feature>
<sequence>MITSFPVLLVVSAFISIALTIPLILAPLTKHAAPADPAAVPTVPLRPPLRETVARKLEAAIPTIQVFALLLAVPPLFAGVIVPRIRQRAYRWILFFSSVLLAAIIPGRKIGLTGLAMTLSLLTCYVFPALLHAIFHGFRRPRSILFTHSNVPVITSSEPGSSQNPELLLQHKERSLQRRRLARRVLWDIGVWAVLGPVGIAATVWTAGRTISAW</sequence>
<organism evidence="2 3">
    <name type="scientific">Rhizoctonia solani</name>
    <dbReference type="NCBI Taxonomy" id="456999"/>
    <lineage>
        <taxon>Eukaryota</taxon>
        <taxon>Fungi</taxon>
        <taxon>Dikarya</taxon>
        <taxon>Basidiomycota</taxon>
        <taxon>Agaricomycotina</taxon>
        <taxon>Agaricomycetes</taxon>
        <taxon>Cantharellales</taxon>
        <taxon>Ceratobasidiaceae</taxon>
        <taxon>Rhizoctonia</taxon>
    </lineage>
</organism>
<dbReference type="AlphaFoldDB" id="A0A8H3DCZ6"/>
<name>A0A8H3DCZ6_9AGAM</name>
<protein>
    <submittedName>
        <fullName evidence="2">Uncharacterized protein</fullName>
    </submittedName>
</protein>
<evidence type="ECO:0000313" key="2">
    <source>
        <dbReference type="EMBL" id="CAE6521207.1"/>
    </source>
</evidence>
<evidence type="ECO:0000256" key="1">
    <source>
        <dbReference type="SAM" id="Phobius"/>
    </source>
</evidence>
<keyword evidence="1" id="KW-1133">Transmembrane helix</keyword>
<accession>A0A8H3DCZ6</accession>
<keyword evidence="1" id="KW-0472">Membrane</keyword>
<feature type="transmembrane region" description="Helical" evidence="1">
    <location>
        <begin position="185"/>
        <end position="208"/>
    </location>
</feature>